<dbReference type="RefSeq" id="WP_086955289.1">
    <property type="nucleotide sequence ID" value="NZ_CAWNQC010000284.1"/>
</dbReference>
<dbReference type="GO" id="GO:0005737">
    <property type="term" value="C:cytoplasm"/>
    <property type="evidence" value="ECO:0007669"/>
    <property type="project" value="TreeGrafter"/>
</dbReference>
<accession>A0A1N6MT62</accession>
<dbReference type="CDD" id="cd19076">
    <property type="entry name" value="AKR_AKR13A_13D"/>
    <property type="match status" value="1"/>
</dbReference>
<reference evidence="4" key="1">
    <citation type="submission" date="2016-12" db="EMBL/GenBank/DDBJ databases">
        <authorList>
            <person name="Song W.-J."/>
            <person name="Kurnit D.M."/>
        </authorList>
    </citation>
    <scope>NUCLEOTIDE SEQUENCE [LARGE SCALE GENOMIC DNA]</scope>
    <source>
        <strain evidence="4">HGB1681</strain>
    </source>
</reference>
<evidence type="ECO:0000313" key="4">
    <source>
        <dbReference type="EMBL" id="SIP72045.1"/>
    </source>
</evidence>
<evidence type="ECO:0000256" key="1">
    <source>
        <dbReference type="ARBA" id="ARBA00023002"/>
    </source>
</evidence>
<dbReference type="InterPro" id="IPR036812">
    <property type="entry name" value="NAD(P)_OxRdtase_dom_sf"/>
</dbReference>
<sequence>MKTRILGNEGPKVSSIGLGCMGMSEFYGATNDKESISTIHHAIDLGINFLDTADMYGPYINEELIGKAINKVRDKIVLATKFGIVREPNNVTGRGVNGSKNYVKQSVEGSLRRLNTDYIDLYYLHRVDPQTPIEETVSAMAELVKEGKIGCIGLSEVSASTLHRAHKIYPVTAVQSEYSLWTRDPEDEIIAACNELNVSLVSYSPLGRGFLTGSLTNINQLSEDDYRHTSPRFQGENFNKNLALVNIVKTLSHQVGCTPAQLALAWVLSRGENIVPIPGTKRRKYLEENVKAVDINIPQGVFDELSSAFSQNMAIGNRYPDATQSLLNG</sequence>
<dbReference type="PANTHER" id="PTHR43625:SF40">
    <property type="entry name" value="ALDO-KETO REDUCTASE YAKC [NADP(+)]"/>
    <property type="match status" value="1"/>
</dbReference>
<dbReference type="InterPro" id="IPR023210">
    <property type="entry name" value="NADP_OxRdtase_dom"/>
</dbReference>
<reference evidence="3 6" key="3">
    <citation type="journal article" date="2017" name="Nat. Microbiol.">
        <title>Natural product diversity associated with the nematode symbionts Photorhabdus and Xenorhabdus.</title>
        <authorList>
            <person name="Tobias N.J."/>
            <person name="Wolff H."/>
            <person name="Djahanschiri B."/>
            <person name="Grundmann F."/>
            <person name="Kronenwerth M."/>
            <person name="Shi Y.M."/>
            <person name="Simonyi S."/>
            <person name="Grun P."/>
            <person name="Shapiro-Ilan D."/>
            <person name="Pidot S.J."/>
            <person name="Stinear T.P."/>
            <person name="Ebersberger I."/>
            <person name="Bode H.B."/>
        </authorList>
    </citation>
    <scope>NUCLEOTIDE SEQUENCE [LARGE SCALE GENOMIC DNA]</scope>
    <source>
        <strain evidence="3 6">DSM 16336</strain>
    </source>
</reference>
<proteinExistence type="predicted"/>
<name>A0A1N6MT62_9GAMM</name>
<protein>
    <submittedName>
        <fullName evidence="3">Aldo/keto reductase</fullName>
    </submittedName>
</protein>
<dbReference type="GO" id="GO:0016491">
    <property type="term" value="F:oxidoreductase activity"/>
    <property type="evidence" value="ECO:0007669"/>
    <property type="project" value="UniProtKB-KW"/>
</dbReference>
<dbReference type="Proteomes" id="UP000224871">
    <property type="component" value="Unassembled WGS sequence"/>
</dbReference>
<dbReference type="EMBL" id="FTLG01000038">
    <property type="protein sequence ID" value="SIP72045.1"/>
    <property type="molecule type" value="Genomic_DNA"/>
</dbReference>
<gene>
    <name evidence="3" type="ORF">Xinn_03689</name>
    <name evidence="4" type="ORF">XIS1_1320012</name>
</gene>
<evidence type="ECO:0000313" key="3">
    <source>
        <dbReference type="EMBL" id="PHM29443.1"/>
    </source>
</evidence>
<dbReference type="Pfam" id="PF00248">
    <property type="entry name" value="Aldo_ket_red"/>
    <property type="match status" value="1"/>
</dbReference>
<dbReference type="PANTHER" id="PTHR43625">
    <property type="entry name" value="AFLATOXIN B1 ALDEHYDE REDUCTASE"/>
    <property type="match status" value="1"/>
</dbReference>
<keyword evidence="6" id="KW-1185">Reference proteome</keyword>
<evidence type="ECO:0000259" key="2">
    <source>
        <dbReference type="Pfam" id="PF00248"/>
    </source>
</evidence>
<dbReference type="AlphaFoldDB" id="A0A1N6MT62"/>
<dbReference type="SUPFAM" id="SSF51430">
    <property type="entry name" value="NAD(P)-linked oxidoreductase"/>
    <property type="match status" value="1"/>
</dbReference>
<reference evidence="5" key="2">
    <citation type="submission" date="2016-12" db="EMBL/GenBank/DDBJ databases">
        <authorList>
            <person name="Gaudriault S."/>
        </authorList>
    </citation>
    <scope>NUCLEOTIDE SEQUENCE [LARGE SCALE GENOMIC DNA]</scope>
    <source>
        <strain evidence="5">HGB1681 (deposited as PTA-6826 in the American Type Culture Collection)</strain>
    </source>
</reference>
<dbReference type="OrthoDB" id="9772407at2"/>
<dbReference type="Gene3D" id="3.20.20.100">
    <property type="entry name" value="NADP-dependent oxidoreductase domain"/>
    <property type="match status" value="1"/>
</dbReference>
<evidence type="ECO:0000313" key="6">
    <source>
        <dbReference type="Proteomes" id="UP000224871"/>
    </source>
</evidence>
<dbReference type="InterPro" id="IPR050791">
    <property type="entry name" value="Aldo-Keto_reductase"/>
</dbReference>
<dbReference type="Proteomes" id="UP000196435">
    <property type="component" value="Unassembled WGS sequence"/>
</dbReference>
<evidence type="ECO:0000313" key="5">
    <source>
        <dbReference type="Proteomes" id="UP000196435"/>
    </source>
</evidence>
<dbReference type="EMBL" id="NIBU01000082">
    <property type="protein sequence ID" value="PHM29443.1"/>
    <property type="molecule type" value="Genomic_DNA"/>
</dbReference>
<feature type="domain" description="NADP-dependent oxidoreductase" evidence="2">
    <location>
        <begin position="16"/>
        <end position="307"/>
    </location>
</feature>
<keyword evidence="1" id="KW-0560">Oxidoreductase</keyword>
<organism evidence="4 5">
    <name type="scientific">Xenorhabdus innexi</name>
    <dbReference type="NCBI Taxonomy" id="290109"/>
    <lineage>
        <taxon>Bacteria</taxon>
        <taxon>Pseudomonadati</taxon>
        <taxon>Pseudomonadota</taxon>
        <taxon>Gammaproteobacteria</taxon>
        <taxon>Enterobacterales</taxon>
        <taxon>Morganellaceae</taxon>
        <taxon>Xenorhabdus</taxon>
    </lineage>
</organism>